<feature type="compositionally biased region" description="Basic and acidic residues" evidence="1">
    <location>
        <begin position="154"/>
        <end position="166"/>
    </location>
</feature>
<organism evidence="2">
    <name type="scientific">uncultured Solirubrobacterales bacterium</name>
    <dbReference type="NCBI Taxonomy" id="768556"/>
    <lineage>
        <taxon>Bacteria</taxon>
        <taxon>Bacillati</taxon>
        <taxon>Actinomycetota</taxon>
        <taxon>Thermoleophilia</taxon>
        <taxon>Solirubrobacterales</taxon>
        <taxon>environmental samples</taxon>
    </lineage>
</organism>
<sequence length="259" mass="27542">GRPRRPLLDGSQGEGLEAPQSRRGPFGDARVRLPEAGRDASGRQEGDRRGHDLEEADPDAVAEDGGPGRQARHPGPPGARAEQRGARPRRPRAQGRPPGRAPVARRAGHRARAPAGAAHPERAEAAPEDRGFPHQEGGHQGPVLGGRGAGPDLRGGDRRGRADGRPRPRHPARRGQDRGHACPRLGGRGARGRRHLRRPLADRPRSGRHRSPAGRVEHGIAGRLRARAHEGRARTGGGDGRASARGGHGHARLRRPGAM</sequence>
<name>A0A6J4S0K1_9ACTN</name>
<evidence type="ECO:0000313" key="2">
    <source>
        <dbReference type="EMBL" id="CAA9485870.1"/>
    </source>
</evidence>
<feature type="non-terminal residue" evidence="2">
    <location>
        <position position="259"/>
    </location>
</feature>
<protein>
    <submittedName>
        <fullName evidence="2">Suppressor of sigma54-dependent transcription, PspA-like</fullName>
    </submittedName>
</protein>
<dbReference type="EMBL" id="CADCVV010000033">
    <property type="protein sequence ID" value="CAA9485870.1"/>
    <property type="molecule type" value="Genomic_DNA"/>
</dbReference>
<reference evidence="2" key="1">
    <citation type="submission" date="2020-02" db="EMBL/GenBank/DDBJ databases">
        <authorList>
            <person name="Meier V. D."/>
        </authorList>
    </citation>
    <scope>NUCLEOTIDE SEQUENCE</scope>
    <source>
        <strain evidence="2">AVDCRST_MAG17</strain>
    </source>
</reference>
<dbReference type="AlphaFoldDB" id="A0A6J4S0K1"/>
<proteinExistence type="predicted"/>
<evidence type="ECO:0000256" key="1">
    <source>
        <dbReference type="SAM" id="MobiDB-lite"/>
    </source>
</evidence>
<feature type="compositionally biased region" description="Gly residues" evidence="1">
    <location>
        <begin position="138"/>
        <end position="149"/>
    </location>
</feature>
<gene>
    <name evidence="2" type="ORF">AVDCRST_MAG17-468</name>
</gene>
<feature type="non-terminal residue" evidence="2">
    <location>
        <position position="1"/>
    </location>
</feature>
<feature type="compositionally biased region" description="Low complexity" evidence="1">
    <location>
        <begin position="94"/>
        <end position="105"/>
    </location>
</feature>
<feature type="compositionally biased region" description="Basic and acidic residues" evidence="1">
    <location>
        <begin position="119"/>
        <end position="137"/>
    </location>
</feature>
<feature type="compositionally biased region" description="Basic and acidic residues" evidence="1">
    <location>
        <begin position="29"/>
        <end position="53"/>
    </location>
</feature>
<feature type="region of interest" description="Disordered" evidence="1">
    <location>
        <begin position="1"/>
        <end position="259"/>
    </location>
</feature>
<feature type="compositionally biased region" description="Basic residues" evidence="1">
    <location>
        <begin position="247"/>
        <end position="259"/>
    </location>
</feature>
<accession>A0A6J4S0K1</accession>